<feature type="domain" description="UspA" evidence="2">
    <location>
        <begin position="15"/>
        <end position="156"/>
    </location>
</feature>
<gene>
    <name evidence="3" type="ORF">LsR_01024</name>
</gene>
<dbReference type="Pfam" id="PF00582">
    <property type="entry name" value="Usp"/>
    <property type="match status" value="1"/>
</dbReference>
<evidence type="ECO:0000313" key="4">
    <source>
        <dbReference type="Proteomes" id="UP000035027"/>
    </source>
</evidence>
<evidence type="ECO:0000313" key="3">
    <source>
        <dbReference type="EMBL" id="AKI04571.1"/>
    </source>
</evidence>
<proteinExistence type="inferred from homology"/>
<name>A0A0F7PWW0_9LACO</name>
<dbReference type="SUPFAM" id="SSF52402">
    <property type="entry name" value="Adenine nucleotide alpha hydrolases-like"/>
    <property type="match status" value="1"/>
</dbReference>
<dbReference type="InterPro" id="IPR014729">
    <property type="entry name" value="Rossmann-like_a/b/a_fold"/>
</dbReference>
<dbReference type="InterPro" id="IPR006016">
    <property type="entry name" value="UspA"/>
</dbReference>
<dbReference type="PANTHER" id="PTHR46268">
    <property type="entry name" value="STRESS RESPONSE PROTEIN NHAX"/>
    <property type="match status" value="1"/>
</dbReference>
<reference evidence="3 4" key="1">
    <citation type="submission" date="2015-05" db="EMBL/GenBank/DDBJ databases">
        <title>Complete genome sequence of Lactobacillus salivarius Ren, a probiotic strain with antitumor activity.</title>
        <authorList>
            <person name="Sun E."/>
            <person name="Zhao L."/>
            <person name="Liu S."/>
            <person name="Zhang M."/>
            <person name="Guo H."/>
            <person name="Ren F."/>
        </authorList>
    </citation>
    <scope>NUCLEOTIDE SEQUENCE [LARGE SCALE GENOMIC DNA]</scope>
    <source>
        <strain evidence="3 4">Ren</strain>
    </source>
</reference>
<dbReference type="AlphaFoldDB" id="A0A0F7PWW0"/>
<evidence type="ECO:0000259" key="2">
    <source>
        <dbReference type="Pfam" id="PF00582"/>
    </source>
</evidence>
<dbReference type="PATRIC" id="fig|1194971.3.peg.1028"/>
<dbReference type="InterPro" id="IPR006015">
    <property type="entry name" value="Universal_stress_UspA"/>
</dbReference>
<organism evidence="3 4">
    <name type="scientific">Ligilactobacillus salivarius str. Ren</name>
    <dbReference type="NCBI Taxonomy" id="1194971"/>
    <lineage>
        <taxon>Bacteria</taxon>
        <taxon>Bacillati</taxon>
        <taxon>Bacillota</taxon>
        <taxon>Bacilli</taxon>
        <taxon>Lactobacillales</taxon>
        <taxon>Lactobacillaceae</taxon>
        <taxon>Ligilactobacillus</taxon>
    </lineage>
</organism>
<protein>
    <submittedName>
        <fullName evidence="3">Universal stress protein UspA</fullName>
    </submittedName>
</protein>
<dbReference type="PRINTS" id="PR01438">
    <property type="entry name" value="UNVRSLSTRESS"/>
</dbReference>
<dbReference type="CDD" id="cd00293">
    <property type="entry name" value="USP-like"/>
    <property type="match status" value="1"/>
</dbReference>
<accession>A0A0F7PWW0</accession>
<dbReference type="Proteomes" id="UP000035027">
    <property type="component" value="Chromosome"/>
</dbReference>
<dbReference type="Gene3D" id="3.40.50.620">
    <property type="entry name" value="HUPs"/>
    <property type="match status" value="1"/>
</dbReference>
<evidence type="ECO:0000256" key="1">
    <source>
        <dbReference type="ARBA" id="ARBA00008791"/>
    </source>
</evidence>
<comment type="similarity">
    <text evidence="1">Belongs to the universal stress protein A family.</text>
</comment>
<dbReference type="PANTHER" id="PTHR46268:SF6">
    <property type="entry name" value="UNIVERSAL STRESS PROTEIN UP12"/>
    <property type="match status" value="1"/>
</dbReference>
<sequence length="177" mass="19768">MKGITERVIRMLQRYKNILVPIDGSYEAELAFKKAVEVAKRNGKETKLQLVHVVDTRAFQNISSFDTAMVEQVTETARKTMDGYVKEAKEAGLENISYSVEYGAPKVIIAKDLPKELGTDLIMIGATGLNAVERLLIGSVTEYVTRTADCDVLVVRTDLDNKPALSKEQRKGFQRKD</sequence>
<dbReference type="EMBL" id="CP011403">
    <property type="protein sequence ID" value="AKI04571.1"/>
    <property type="molecule type" value="Genomic_DNA"/>
</dbReference>